<dbReference type="InterPro" id="IPR051161">
    <property type="entry name" value="Mannose-6P_isomerase_type2"/>
</dbReference>
<keyword evidence="5" id="KW-0547">Nucleotide-binding</keyword>
<proteinExistence type="inferred from homology"/>
<dbReference type="Pfam" id="PF22640">
    <property type="entry name" value="ManC_GMP_beta-helix"/>
    <property type="match status" value="1"/>
</dbReference>
<dbReference type="Pfam" id="PF00483">
    <property type="entry name" value="NTP_transferase"/>
    <property type="match status" value="1"/>
</dbReference>
<evidence type="ECO:0000256" key="3">
    <source>
        <dbReference type="ARBA" id="ARBA00022679"/>
    </source>
</evidence>
<evidence type="ECO:0000256" key="6">
    <source>
        <dbReference type="ARBA" id="ARBA00023134"/>
    </source>
</evidence>
<evidence type="ECO:0000256" key="5">
    <source>
        <dbReference type="ARBA" id="ARBA00022741"/>
    </source>
</evidence>
<dbReference type="PANTHER" id="PTHR46390:SF1">
    <property type="entry name" value="MANNOSE-1-PHOSPHATE GUANYLYLTRANSFERASE"/>
    <property type="match status" value="1"/>
</dbReference>
<evidence type="ECO:0000259" key="9">
    <source>
        <dbReference type="Pfam" id="PF22640"/>
    </source>
</evidence>
<dbReference type="KEGG" id="lala:AB8B28_03450"/>
<comment type="similarity">
    <text evidence="1">Belongs to the mannose-6-phosphate isomerase type 2 family.</text>
</comment>
<feature type="domain" description="Nucleotidyl transferase" evidence="8">
    <location>
        <begin position="5"/>
        <end position="305"/>
    </location>
</feature>
<dbReference type="AlphaFoldDB" id="A0AB39V6B9"/>
<feature type="domain" description="MannoseP isomerase/GMP-like beta-helix" evidence="9">
    <location>
        <begin position="318"/>
        <end position="367"/>
    </location>
</feature>
<evidence type="ECO:0000256" key="1">
    <source>
        <dbReference type="ARBA" id="ARBA00006115"/>
    </source>
</evidence>
<reference evidence="10" key="1">
    <citation type="submission" date="2024-07" db="EMBL/GenBank/DDBJ databases">
        <authorList>
            <person name="Li X.-J."/>
            <person name="Wang X."/>
        </authorList>
    </citation>
    <scope>NUCLEOTIDE SEQUENCE</scope>
    <source>
        <strain evidence="10">HSP-536</strain>
    </source>
</reference>
<keyword evidence="4 10" id="KW-0548">Nucleotidyltransferase</keyword>
<dbReference type="FunFam" id="3.90.550.10:FF:000046">
    <property type="entry name" value="Mannose-1-phosphate guanylyltransferase (GDP)"/>
    <property type="match status" value="1"/>
</dbReference>
<gene>
    <name evidence="10" type="ORF">AB8B28_03450</name>
</gene>
<protein>
    <recommendedName>
        <fullName evidence="2">mannose-1-phosphate guanylyltransferase</fullName>
        <ecNumber evidence="2">2.7.7.13</ecNumber>
    </recommendedName>
</protein>
<dbReference type="PANTHER" id="PTHR46390">
    <property type="entry name" value="MANNOSE-1-PHOSPHATE GUANYLYLTRANSFERASE"/>
    <property type="match status" value="1"/>
</dbReference>
<dbReference type="GO" id="GO:0005525">
    <property type="term" value="F:GTP binding"/>
    <property type="evidence" value="ECO:0007669"/>
    <property type="project" value="UniProtKB-KW"/>
</dbReference>
<evidence type="ECO:0000256" key="7">
    <source>
        <dbReference type="ARBA" id="ARBA00047343"/>
    </source>
</evidence>
<dbReference type="InterPro" id="IPR049577">
    <property type="entry name" value="GMPP_N"/>
</dbReference>
<name>A0AB39V6B9_9FUSO</name>
<dbReference type="GO" id="GO:0004475">
    <property type="term" value="F:mannose-1-phosphate guanylyltransferase (GTP) activity"/>
    <property type="evidence" value="ECO:0007669"/>
    <property type="project" value="UniProtKB-EC"/>
</dbReference>
<evidence type="ECO:0000256" key="2">
    <source>
        <dbReference type="ARBA" id="ARBA00012387"/>
    </source>
</evidence>
<dbReference type="SUPFAM" id="SSF159283">
    <property type="entry name" value="Guanosine diphospho-D-mannose pyrophosphorylase/mannose-6-phosphate isomerase linker domain"/>
    <property type="match status" value="1"/>
</dbReference>
<evidence type="ECO:0000313" key="10">
    <source>
        <dbReference type="EMBL" id="XDU62919.1"/>
    </source>
</evidence>
<dbReference type="EMBL" id="CP165647">
    <property type="protein sequence ID" value="XDU62919.1"/>
    <property type="molecule type" value="Genomic_DNA"/>
</dbReference>
<dbReference type="InterPro" id="IPR029044">
    <property type="entry name" value="Nucleotide-diphossugar_trans"/>
</dbReference>
<dbReference type="RefSeq" id="WP_369716810.1">
    <property type="nucleotide sequence ID" value="NZ_CP165647.1"/>
</dbReference>
<organism evidence="10">
    <name type="scientific">Leptotrichia alba</name>
    <dbReference type="NCBI Taxonomy" id="3239304"/>
    <lineage>
        <taxon>Bacteria</taxon>
        <taxon>Fusobacteriati</taxon>
        <taxon>Fusobacteriota</taxon>
        <taxon>Fusobacteriia</taxon>
        <taxon>Fusobacteriales</taxon>
        <taxon>Leptotrichiaceae</taxon>
        <taxon>Leptotrichia</taxon>
    </lineage>
</organism>
<accession>A0AB39V6B9</accession>
<comment type="catalytic activity">
    <reaction evidence="7">
        <text>alpha-D-mannose 1-phosphate + GTP + H(+) = GDP-alpha-D-mannose + diphosphate</text>
        <dbReference type="Rhea" id="RHEA:15229"/>
        <dbReference type="ChEBI" id="CHEBI:15378"/>
        <dbReference type="ChEBI" id="CHEBI:33019"/>
        <dbReference type="ChEBI" id="CHEBI:37565"/>
        <dbReference type="ChEBI" id="CHEBI:57527"/>
        <dbReference type="ChEBI" id="CHEBI:58409"/>
        <dbReference type="EC" id="2.7.7.13"/>
    </reaction>
</comment>
<dbReference type="GO" id="GO:0009298">
    <property type="term" value="P:GDP-mannose biosynthetic process"/>
    <property type="evidence" value="ECO:0007669"/>
    <property type="project" value="TreeGrafter"/>
</dbReference>
<evidence type="ECO:0000259" key="8">
    <source>
        <dbReference type="Pfam" id="PF00483"/>
    </source>
</evidence>
<evidence type="ECO:0000256" key="4">
    <source>
        <dbReference type="ARBA" id="ARBA00022695"/>
    </source>
</evidence>
<dbReference type="InterPro" id="IPR054566">
    <property type="entry name" value="ManC/GMP-like_b-helix"/>
</dbReference>
<dbReference type="InterPro" id="IPR005835">
    <property type="entry name" value="NTP_transferase_dom"/>
</dbReference>
<sequence length="376" mass="43684">MDSVALIMAGGSGTRFWPLSTNEKPKQFLDLVSAKTMIKETIDRIKNLIPVEKIFISTNIKYFDIIKKELPEISDRNIIFEPMARDTAACIGYAACIIKKIYKDSVMAVLPSDHLIKKEKEFLESLKFAFLEAEKNKIVTLGIKPTYAETGYGYIEYMENRKRGKYEKKTIAEKTFKSYRVKRFREKPNKELAEKYIEQGNYLWNSGMFVWKTEFILQEIKKHMETHKLVLENIEELLENVDLCEIYGEKLSNFVKDEFDKFEKISIDFGVMEHTKSVSVIPVDIGWNDVGNFKSLEDIFPKDEDRNVVQAENFEKFESEGNIVINKENDKIIAVIGLENIVIVNTKDALLVCHKDKSQEIKKVLNKIELKRNMKN</sequence>
<keyword evidence="3" id="KW-0808">Transferase</keyword>
<dbReference type="EC" id="2.7.7.13" evidence="2"/>
<dbReference type="Gene3D" id="3.90.550.10">
    <property type="entry name" value="Spore Coat Polysaccharide Biosynthesis Protein SpsA, Chain A"/>
    <property type="match status" value="1"/>
</dbReference>
<dbReference type="CDD" id="cd02509">
    <property type="entry name" value="GDP-M1P_Guanylyltransferase"/>
    <property type="match status" value="1"/>
</dbReference>
<keyword evidence="6" id="KW-0342">GTP-binding</keyword>
<dbReference type="SUPFAM" id="SSF53448">
    <property type="entry name" value="Nucleotide-diphospho-sugar transferases"/>
    <property type="match status" value="1"/>
</dbReference>